<name>A0A1F7HJP6_9BACT</name>
<sequence>MKKDVIFELYKKPQTVFSFKELSILFPDLTYQSLKNKIQYALRANKLKNPRKGFYAKDNFNPYELANKIYSPSYISLESILQSEGLIFQADRTITAISYLTREIEIDGRKIFYRKIKNEILLNKEGIIEKDYFFSAIKERAFLDSVFLYKNYHFDNLEPLDWNKVSNLKKIYKSKILENRVNEYYQIYKNEHV</sequence>
<gene>
    <name evidence="1" type="ORF">A3F29_02075</name>
</gene>
<evidence type="ECO:0000313" key="2">
    <source>
        <dbReference type="Proteomes" id="UP000177199"/>
    </source>
</evidence>
<organism evidence="1 2">
    <name type="scientific">Candidatus Roizmanbacteria bacterium RIFCSPHIGHO2_12_FULL_33_9</name>
    <dbReference type="NCBI Taxonomy" id="1802045"/>
    <lineage>
        <taxon>Bacteria</taxon>
        <taxon>Candidatus Roizmaniibacteriota</taxon>
    </lineage>
</organism>
<proteinExistence type="predicted"/>
<dbReference type="EMBL" id="MFZV01000010">
    <property type="protein sequence ID" value="OGK31323.1"/>
    <property type="molecule type" value="Genomic_DNA"/>
</dbReference>
<dbReference type="Proteomes" id="UP000177199">
    <property type="component" value="Unassembled WGS sequence"/>
</dbReference>
<evidence type="ECO:0000313" key="1">
    <source>
        <dbReference type="EMBL" id="OGK31323.1"/>
    </source>
</evidence>
<protein>
    <recommendedName>
        <fullName evidence="3">AbiEi antitoxin C-terminal domain-containing protein</fullName>
    </recommendedName>
</protein>
<evidence type="ECO:0008006" key="3">
    <source>
        <dbReference type="Google" id="ProtNLM"/>
    </source>
</evidence>
<comment type="caution">
    <text evidence="1">The sequence shown here is derived from an EMBL/GenBank/DDBJ whole genome shotgun (WGS) entry which is preliminary data.</text>
</comment>
<dbReference type="AlphaFoldDB" id="A0A1F7HJP6"/>
<accession>A0A1F7HJP6</accession>
<reference evidence="1 2" key="1">
    <citation type="journal article" date="2016" name="Nat. Commun.">
        <title>Thousands of microbial genomes shed light on interconnected biogeochemical processes in an aquifer system.</title>
        <authorList>
            <person name="Anantharaman K."/>
            <person name="Brown C.T."/>
            <person name="Hug L.A."/>
            <person name="Sharon I."/>
            <person name="Castelle C.J."/>
            <person name="Probst A.J."/>
            <person name="Thomas B.C."/>
            <person name="Singh A."/>
            <person name="Wilkins M.J."/>
            <person name="Karaoz U."/>
            <person name="Brodie E.L."/>
            <person name="Williams K.H."/>
            <person name="Hubbard S.S."/>
            <person name="Banfield J.F."/>
        </authorList>
    </citation>
    <scope>NUCLEOTIDE SEQUENCE [LARGE SCALE GENOMIC DNA]</scope>
</reference>